<sequence length="306" mass="34996">MKKFPASKGDSDECHKNTRFMGEGCERQTSKDSGTMWLWLLGLMLPAAIGISILLPRYTTKKVRYYACFTCYILNLTILSFAMMPYFFLRPKNLRNMKVYSKYGQIIAEFMGFNWLVRNKNILKKHKTAMILSNHQSSLDILGTMHVIALEETGLVVNVAKKELFHTPLGQALRMCGSIFIDRSNAESAMTTLQKSSRTLRQSKAKLWVFPEGTRNTSGGLLPFKRGAFICAIEAQVPIIPVVFSPYYFMDRSKKIFDTGTCIISVLEDIPTEGLQMRDLNNLMDRVYNLMSAEYEKLKEEVEREV</sequence>
<feature type="domain" description="Phospholipid/glycerol acyltransferase" evidence="7">
    <location>
        <begin position="129"/>
        <end position="247"/>
    </location>
</feature>
<dbReference type="CDD" id="cd07989">
    <property type="entry name" value="LPLAT_AGPAT-like"/>
    <property type="match status" value="1"/>
</dbReference>
<gene>
    <name evidence="8" type="ORF">GE061_014432</name>
</gene>
<evidence type="ECO:0000256" key="4">
    <source>
        <dbReference type="ARBA" id="ARBA00023315"/>
    </source>
</evidence>
<protein>
    <recommendedName>
        <fullName evidence="5">1-acyl-sn-glycerol-3-phosphate acyltransferase</fullName>
        <ecNumber evidence="5">2.3.1.51</ecNumber>
    </recommendedName>
</protein>
<dbReference type="GO" id="GO:0006654">
    <property type="term" value="P:phosphatidic acid biosynthetic process"/>
    <property type="evidence" value="ECO:0007669"/>
    <property type="project" value="TreeGrafter"/>
</dbReference>
<dbReference type="InterPro" id="IPR004552">
    <property type="entry name" value="AGP_acyltrans"/>
</dbReference>
<keyword evidence="6" id="KW-0812">Transmembrane</keyword>
<dbReference type="SUPFAM" id="SSF69593">
    <property type="entry name" value="Glycerol-3-phosphate (1)-acyltransferase"/>
    <property type="match status" value="1"/>
</dbReference>
<keyword evidence="9" id="KW-1185">Reference proteome</keyword>
<proteinExistence type="inferred from homology"/>
<dbReference type="NCBIfam" id="TIGR00530">
    <property type="entry name" value="AGP_acyltrn"/>
    <property type="match status" value="1"/>
</dbReference>
<evidence type="ECO:0000256" key="2">
    <source>
        <dbReference type="ARBA" id="ARBA00008655"/>
    </source>
</evidence>
<dbReference type="GO" id="GO:0003841">
    <property type="term" value="F:1-acylglycerol-3-phosphate O-acyltransferase activity"/>
    <property type="evidence" value="ECO:0007669"/>
    <property type="project" value="UniProtKB-UniRule"/>
</dbReference>
<keyword evidence="6" id="KW-1133">Transmembrane helix</keyword>
<keyword evidence="3 5" id="KW-0808">Transferase</keyword>
<evidence type="ECO:0000256" key="5">
    <source>
        <dbReference type="RuleBase" id="RU361267"/>
    </source>
</evidence>
<dbReference type="InterPro" id="IPR002123">
    <property type="entry name" value="Plipid/glycerol_acylTrfase"/>
</dbReference>
<dbReference type="Proteomes" id="UP000466442">
    <property type="component" value="Linkage Group LG5"/>
</dbReference>
<dbReference type="GO" id="GO:0005783">
    <property type="term" value="C:endoplasmic reticulum"/>
    <property type="evidence" value="ECO:0007669"/>
    <property type="project" value="TreeGrafter"/>
</dbReference>
<evidence type="ECO:0000313" key="8">
    <source>
        <dbReference type="EMBL" id="KAF6211315.1"/>
    </source>
</evidence>
<dbReference type="AlphaFoldDB" id="A0A8S9XUN5"/>
<comment type="pathway">
    <text evidence="1">Phospholipid metabolism; CDP-diacylglycerol biosynthesis; CDP-diacylglycerol from sn-glycerol 3-phosphate: step 2/3.</text>
</comment>
<keyword evidence="4 5" id="KW-0012">Acyltransferase</keyword>
<organism evidence="8 9">
    <name type="scientific">Apolygus lucorum</name>
    <name type="common">Small green plant bug</name>
    <name type="synonym">Lygocoris lucorum</name>
    <dbReference type="NCBI Taxonomy" id="248454"/>
    <lineage>
        <taxon>Eukaryota</taxon>
        <taxon>Metazoa</taxon>
        <taxon>Ecdysozoa</taxon>
        <taxon>Arthropoda</taxon>
        <taxon>Hexapoda</taxon>
        <taxon>Insecta</taxon>
        <taxon>Pterygota</taxon>
        <taxon>Neoptera</taxon>
        <taxon>Paraneoptera</taxon>
        <taxon>Hemiptera</taxon>
        <taxon>Heteroptera</taxon>
        <taxon>Panheteroptera</taxon>
        <taxon>Cimicomorpha</taxon>
        <taxon>Miridae</taxon>
        <taxon>Mirini</taxon>
        <taxon>Apolygus</taxon>
    </lineage>
</organism>
<accession>A0A8S9XUN5</accession>
<evidence type="ECO:0000256" key="6">
    <source>
        <dbReference type="SAM" id="Phobius"/>
    </source>
</evidence>
<comment type="caution">
    <text evidence="8">The sequence shown here is derived from an EMBL/GenBank/DDBJ whole genome shotgun (WGS) entry which is preliminary data.</text>
</comment>
<dbReference type="GO" id="GO:0016020">
    <property type="term" value="C:membrane"/>
    <property type="evidence" value="ECO:0007669"/>
    <property type="project" value="InterPro"/>
</dbReference>
<keyword evidence="5" id="KW-0444">Lipid biosynthesis</keyword>
<evidence type="ECO:0000256" key="1">
    <source>
        <dbReference type="ARBA" id="ARBA00004728"/>
    </source>
</evidence>
<keyword evidence="5" id="KW-0443">Lipid metabolism</keyword>
<evidence type="ECO:0000256" key="3">
    <source>
        <dbReference type="ARBA" id="ARBA00022679"/>
    </source>
</evidence>
<dbReference type="EMBL" id="WIXP02000005">
    <property type="protein sequence ID" value="KAF6211315.1"/>
    <property type="molecule type" value="Genomic_DNA"/>
</dbReference>
<feature type="transmembrane region" description="Helical" evidence="6">
    <location>
        <begin position="67"/>
        <end position="88"/>
    </location>
</feature>
<dbReference type="SMART" id="SM00563">
    <property type="entry name" value="PlsC"/>
    <property type="match status" value="1"/>
</dbReference>
<evidence type="ECO:0000259" key="7">
    <source>
        <dbReference type="SMART" id="SM00563"/>
    </source>
</evidence>
<evidence type="ECO:0000313" key="9">
    <source>
        <dbReference type="Proteomes" id="UP000466442"/>
    </source>
</evidence>
<dbReference type="PANTHER" id="PTHR10434">
    <property type="entry name" value="1-ACYL-SN-GLYCEROL-3-PHOSPHATE ACYLTRANSFERASE"/>
    <property type="match status" value="1"/>
</dbReference>
<name>A0A8S9XUN5_APOLU</name>
<dbReference type="Pfam" id="PF01553">
    <property type="entry name" value="Acyltransferase"/>
    <property type="match status" value="1"/>
</dbReference>
<dbReference type="EC" id="2.3.1.51" evidence="5"/>
<comment type="catalytic activity">
    <reaction evidence="5">
        <text>a 1-acyl-sn-glycero-3-phosphate + an acyl-CoA = a 1,2-diacyl-sn-glycero-3-phosphate + CoA</text>
        <dbReference type="Rhea" id="RHEA:19709"/>
        <dbReference type="ChEBI" id="CHEBI:57287"/>
        <dbReference type="ChEBI" id="CHEBI:57970"/>
        <dbReference type="ChEBI" id="CHEBI:58342"/>
        <dbReference type="ChEBI" id="CHEBI:58608"/>
        <dbReference type="EC" id="2.3.1.51"/>
    </reaction>
</comment>
<comment type="domain">
    <text evidence="5">The HXXXXD motif is essential for acyltransferase activity and may constitute the binding site for the phosphate moiety of the glycerol-3-phosphate.</text>
</comment>
<feature type="transmembrane region" description="Helical" evidence="6">
    <location>
        <begin position="36"/>
        <end position="55"/>
    </location>
</feature>
<keyword evidence="6" id="KW-0472">Membrane</keyword>
<dbReference type="PANTHER" id="PTHR10434:SF11">
    <property type="entry name" value="1-ACYL-SN-GLYCEROL-3-PHOSPHATE ACYLTRANSFERASE"/>
    <property type="match status" value="1"/>
</dbReference>
<reference evidence="8" key="1">
    <citation type="journal article" date="2021" name="Mol. Ecol. Resour.">
        <title>Apolygus lucorum genome provides insights into omnivorousness and mesophyll feeding.</title>
        <authorList>
            <person name="Liu Y."/>
            <person name="Liu H."/>
            <person name="Wang H."/>
            <person name="Huang T."/>
            <person name="Liu B."/>
            <person name="Yang B."/>
            <person name="Yin L."/>
            <person name="Li B."/>
            <person name="Zhang Y."/>
            <person name="Zhang S."/>
            <person name="Jiang F."/>
            <person name="Zhang X."/>
            <person name="Ren Y."/>
            <person name="Wang B."/>
            <person name="Wang S."/>
            <person name="Lu Y."/>
            <person name="Wu K."/>
            <person name="Fan W."/>
            <person name="Wang G."/>
        </authorList>
    </citation>
    <scope>NUCLEOTIDE SEQUENCE</scope>
    <source>
        <strain evidence="8">12Hb</strain>
    </source>
</reference>
<comment type="similarity">
    <text evidence="2 5">Belongs to the 1-acyl-sn-glycerol-3-phosphate acyltransferase family.</text>
</comment>
<dbReference type="OrthoDB" id="202234at2759"/>
<keyword evidence="5" id="KW-0594">Phospholipid biosynthesis</keyword>
<keyword evidence="5" id="KW-1208">Phospholipid metabolism</keyword>